<accession>A0A438FYU8</accession>
<keyword evidence="1" id="KW-0472">Membrane</keyword>
<organism evidence="2 3">
    <name type="scientific">Vitis vinifera</name>
    <name type="common">Grape</name>
    <dbReference type="NCBI Taxonomy" id="29760"/>
    <lineage>
        <taxon>Eukaryota</taxon>
        <taxon>Viridiplantae</taxon>
        <taxon>Streptophyta</taxon>
        <taxon>Embryophyta</taxon>
        <taxon>Tracheophyta</taxon>
        <taxon>Spermatophyta</taxon>
        <taxon>Magnoliopsida</taxon>
        <taxon>eudicotyledons</taxon>
        <taxon>Gunneridae</taxon>
        <taxon>Pentapetalae</taxon>
        <taxon>rosids</taxon>
        <taxon>Vitales</taxon>
        <taxon>Vitaceae</taxon>
        <taxon>Viteae</taxon>
        <taxon>Vitis</taxon>
    </lineage>
</organism>
<evidence type="ECO:0000256" key="1">
    <source>
        <dbReference type="SAM" id="Phobius"/>
    </source>
</evidence>
<proteinExistence type="predicted"/>
<dbReference type="AlphaFoldDB" id="A0A438FYU8"/>
<protein>
    <submittedName>
        <fullName evidence="2">Uncharacterized protein</fullName>
    </submittedName>
</protein>
<evidence type="ECO:0000313" key="2">
    <source>
        <dbReference type="EMBL" id="RVW65075.1"/>
    </source>
</evidence>
<keyword evidence="1" id="KW-1133">Transmembrane helix</keyword>
<gene>
    <name evidence="2" type="ORF">CK203_034873</name>
</gene>
<dbReference type="Proteomes" id="UP000288805">
    <property type="component" value="Unassembled WGS sequence"/>
</dbReference>
<dbReference type="EMBL" id="QGNW01000693">
    <property type="protein sequence ID" value="RVW65075.1"/>
    <property type="molecule type" value="Genomic_DNA"/>
</dbReference>
<feature type="transmembrane region" description="Helical" evidence="1">
    <location>
        <begin position="46"/>
        <end position="65"/>
    </location>
</feature>
<keyword evidence="1" id="KW-0812">Transmembrane</keyword>
<evidence type="ECO:0000313" key="3">
    <source>
        <dbReference type="Proteomes" id="UP000288805"/>
    </source>
</evidence>
<feature type="transmembrane region" description="Helical" evidence="1">
    <location>
        <begin position="71"/>
        <end position="90"/>
    </location>
</feature>
<comment type="caution">
    <text evidence="2">The sequence shown here is derived from an EMBL/GenBank/DDBJ whole genome shotgun (WGS) entry which is preliminary data.</text>
</comment>
<sequence>MAVPNLQATIFNLIFNNLASTTKCLAHTLLPKMVELSANIVMSRKLALISFFIPTFLLGIGLTLSAQRPTLSTGCLCLFLVVFHLLKFICATSIADIGLSNFFEPCALEPSPSPSSPTTTRVSPSPPCHFCADEFAVEPLQVSSSATESTSSLVAVLPVPASATTLVPFAAPMDPIHTTTSAAPASHPMITRAKSRIFKPRHPRSSQLCAVFSIDPCPTCHF</sequence>
<name>A0A438FYU8_VITVI</name>
<reference evidence="2 3" key="1">
    <citation type="journal article" date="2018" name="PLoS Genet.">
        <title>Population sequencing reveals clonal diversity and ancestral inbreeding in the grapevine cultivar Chardonnay.</title>
        <authorList>
            <person name="Roach M.J."/>
            <person name="Johnson D.L."/>
            <person name="Bohlmann J."/>
            <person name="van Vuuren H.J."/>
            <person name="Jones S.J."/>
            <person name="Pretorius I.S."/>
            <person name="Schmidt S.A."/>
            <person name="Borneman A.R."/>
        </authorList>
    </citation>
    <scope>NUCLEOTIDE SEQUENCE [LARGE SCALE GENOMIC DNA]</scope>
    <source>
        <strain evidence="3">cv. Chardonnay</strain>
        <tissue evidence="2">Leaf</tissue>
    </source>
</reference>